<evidence type="ECO:0000259" key="2">
    <source>
        <dbReference type="Pfam" id="PF06985"/>
    </source>
</evidence>
<dbReference type="OrthoDB" id="5122891at2759"/>
<dbReference type="Proteomes" id="UP000230002">
    <property type="component" value="Unassembled WGS sequence"/>
</dbReference>
<gene>
    <name evidence="4" type="ORF">GSI_08133</name>
</gene>
<dbReference type="PANTHER" id="PTHR10622:SF10">
    <property type="entry name" value="HET DOMAIN-CONTAINING PROTEIN"/>
    <property type="match status" value="1"/>
</dbReference>
<sequence length="931" mass="102788">MRLLNTKTGEFASFGDPRQVRYAILSHVWSVDGTEQTYEKTCQILADTPVGTTPLSRYSDKIKRFCEVARQDGFEWGWVDSSCIDKTSSSELSEAINSMYDWYRYSGTCYCFLHDLHDIDTSDPTFCEEFGNSKWFTRGWTLQELLAPSVLLFLSSTWRVIGSKYTLASMVETVTHIDYSILTFEQPLEAVSVAHKMSWAASRTTTREEDEAYSLMGIFGVTISISYGEGRYAFIRLQEEIVKHYPDQTIFAWGRILDHSELTFAPPEHVDEISNNLSVSPSLNEYLFASGPRHFEGTSTFQQLSRGAFAELLDLSLEDTYQVFTPTSYGMHALLPLLTVYRDDPLLNLPTHLALLACQDPERGLLALLLRPQDQLQRHGRDFLVGAVVGDNNTLVRSDTLLQSHYYRVTFIPHEEVILLRQNVKMIDLYIPHRPTITSQKLELEETTHAALRDSREFFEVRLSGWSRTLLAQSGYTLTPTTDANVARHDCRLVSTPSSVPGTASAVVISSNDEHFTIRIGRCNCALAEKFHLLAVMVSARGRFSPLGEKQFQSQHYEKHHPAHIQSWNFRGGFASTEVHLESSSRPTITLRLTFSHDTQNPNGVPRTKVYRLGVEILAQPPSESPLSASPPPWSPAEALPVRPIQRPTLSYSQVAASPPISHASIAQPAPRAPIPNSAWPPRVPAPSSQGSAIRSWARNPAPSRQPSAIPQRTGTPRRETLQVPVGQIAQSRSAQETRNGIDSNNGRRSTLFVSPPQMQATRSVPSAYSYGNGTGQRRPSVSSQHSNPRSEGAGHPARQREGSGSGSQARQPTLLSRNSLSASGLSLNTSRASSRRTSVGAPSPRSEVGERVSELGGASRSLMGRPNRDGSSAGHRQSTVPSTGSNGRSQLGPARHATQPVMLSGGTQGWVRGSRSHGSASTWEVVNEDT</sequence>
<feature type="compositionally biased region" description="Polar residues" evidence="1">
    <location>
        <begin position="807"/>
        <end position="838"/>
    </location>
</feature>
<dbReference type="EMBL" id="AYKW01000019">
    <property type="protein sequence ID" value="PIL29695.1"/>
    <property type="molecule type" value="Genomic_DNA"/>
</dbReference>
<dbReference type="AlphaFoldDB" id="A0A2G8S7G9"/>
<proteinExistence type="predicted"/>
<comment type="caution">
    <text evidence="4">The sequence shown here is derived from an EMBL/GenBank/DDBJ whole genome shotgun (WGS) entry which is preliminary data.</text>
</comment>
<dbReference type="Pfam" id="PF26640">
    <property type="entry name" value="DUF8212"/>
    <property type="match status" value="1"/>
</dbReference>
<evidence type="ECO:0000259" key="3">
    <source>
        <dbReference type="Pfam" id="PF26640"/>
    </source>
</evidence>
<feature type="compositionally biased region" description="Polar residues" evidence="1">
    <location>
        <begin position="729"/>
        <end position="790"/>
    </location>
</feature>
<protein>
    <submittedName>
        <fullName evidence="4">Uncharacterized protein</fullName>
    </submittedName>
</protein>
<evidence type="ECO:0000313" key="5">
    <source>
        <dbReference type="Proteomes" id="UP000230002"/>
    </source>
</evidence>
<name>A0A2G8S7G9_9APHY</name>
<dbReference type="InterPro" id="IPR010730">
    <property type="entry name" value="HET"/>
</dbReference>
<dbReference type="PANTHER" id="PTHR10622">
    <property type="entry name" value="HET DOMAIN-CONTAINING PROTEIN"/>
    <property type="match status" value="1"/>
</dbReference>
<feature type="domain" description="Heterokaryon incompatibility" evidence="2">
    <location>
        <begin position="22"/>
        <end position="115"/>
    </location>
</feature>
<dbReference type="STRING" id="1077348.A0A2G8S7G9"/>
<feature type="region of interest" description="Disordered" evidence="1">
    <location>
        <begin position="665"/>
        <end position="931"/>
    </location>
</feature>
<feature type="compositionally biased region" description="Polar residues" evidence="1">
    <location>
        <begin position="703"/>
        <end position="715"/>
    </location>
</feature>
<feature type="domain" description="DUF8212" evidence="3">
    <location>
        <begin position="232"/>
        <end position="343"/>
    </location>
</feature>
<dbReference type="InterPro" id="IPR058525">
    <property type="entry name" value="DUF8212"/>
</dbReference>
<accession>A0A2G8S7G9</accession>
<dbReference type="Pfam" id="PF06985">
    <property type="entry name" value="HET"/>
    <property type="match status" value="1"/>
</dbReference>
<organism evidence="4 5">
    <name type="scientific">Ganoderma sinense ZZ0214-1</name>
    <dbReference type="NCBI Taxonomy" id="1077348"/>
    <lineage>
        <taxon>Eukaryota</taxon>
        <taxon>Fungi</taxon>
        <taxon>Dikarya</taxon>
        <taxon>Basidiomycota</taxon>
        <taxon>Agaricomycotina</taxon>
        <taxon>Agaricomycetes</taxon>
        <taxon>Polyporales</taxon>
        <taxon>Polyporaceae</taxon>
        <taxon>Ganoderma</taxon>
    </lineage>
</organism>
<evidence type="ECO:0000256" key="1">
    <source>
        <dbReference type="SAM" id="MobiDB-lite"/>
    </source>
</evidence>
<keyword evidence="5" id="KW-1185">Reference proteome</keyword>
<feature type="compositionally biased region" description="Polar residues" evidence="1">
    <location>
        <begin position="875"/>
        <end position="890"/>
    </location>
</feature>
<reference evidence="4 5" key="1">
    <citation type="journal article" date="2015" name="Sci. Rep.">
        <title>Chromosome-level genome map provides insights into diverse defense mechanisms in the medicinal fungus Ganoderma sinense.</title>
        <authorList>
            <person name="Zhu Y."/>
            <person name="Xu J."/>
            <person name="Sun C."/>
            <person name="Zhou S."/>
            <person name="Xu H."/>
            <person name="Nelson D.R."/>
            <person name="Qian J."/>
            <person name="Song J."/>
            <person name="Luo H."/>
            <person name="Xiang L."/>
            <person name="Li Y."/>
            <person name="Xu Z."/>
            <person name="Ji A."/>
            <person name="Wang L."/>
            <person name="Lu S."/>
            <person name="Hayward A."/>
            <person name="Sun W."/>
            <person name="Li X."/>
            <person name="Schwartz D.C."/>
            <person name="Wang Y."/>
            <person name="Chen S."/>
        </authorList>
    </citation>
    <scope>NUCLEOTIDE SEQUENCE [LARGE SCALE GENOMIC DNA]</scope>
    <source>
        <strain evidence="4 5">ZZ0214-1</strain>
    </source>
</reference>
<evidence type="ECO:0000313" key="4">
    <source>
        <dbReference type="EMBL" id="PIL29695.1"/>
    </source>
</evidence>